<dbReference type="AlphaFoldDB" id="A0A450TBG3"/>
<name>A0A450TBG3_9GAMM</name>
<evidence type="ECO:0000256" key="1">
    <source>
        <dbReference type="SAM" id="MobiDB-lite"/>
    </source>
</evidence>
<proteinExistence type="predicted"/>
<protein>
    <submittedName>
        <fullName evidence="2">Uncharacterized protein</fullName>
    </submittedName>
</protein>
<sequence length="122" mass="13453">MIMISGSSPVHGFLSCPQTEYQHQALLFRQGGTITSVQNQVLLRQCYEEVKSRFEYQARNPSRQDPYQAFGRGGVPSMQAPGTGRKICASGLLEGQSVSPNRCLAGQGGEMMEKMMEAFGFR</sequence>
<gene>
    <name evidence="2" type="ORF">BECKFW1821C_GA0114237_100542</name>
</gene>
<organism evidence="2">
    <name type="scientific">Candidatus Kentrum sp. FW</name>
    <dbReference type="NCBI Taxonomy" id="2126338"/>
    <lineage>
        <taxon>Bacteria</taxon>
        <taxon>Pseudomonadati</taxon>
        <taxon>Pseudomonadota</taxon>
        <taxon>Gammaproteobacteria</taxon>
        <taxon>Candidatus Kentrum</taxon>
    </lineage>
</organism>
<dbReference type="EMBL" id="CAADFE010000005">
    <property type="protein sequence ID" value="VFJ64141.1"/>
    <property type="molecule type" value="Genomic_DNA"/>
</dbReference>
<feature type="region of interest" description="Disordered" evidence="1">
    <location>
        <begin position="59"/>
        <end position="78"/>
    </location>
</feature>
<evidence type="ECO:0000313" key="2">
    <source>
        <dbReference type="EMBL" id="VFJ64141.1"/>
    </source>
</evidence>
<accession>A0A450TBG3</accession>
<reference evidence="2" key="1">
    <citation type="submission" date="2019-02" db="EMBL/GenBank/DDBJ databases">
        <authorList>
            <person name="Gruber-Vodicka R. H."/>
            <person name="Seah K. B. B."/>
        </authorList>
    </citation>
    <scope>NUCLEOTIDE SEQUENCE</scope>
    <source>
        <strain evidence="2">BECK_BZ131</strain>
    </source>
</reference>